<dbReference type="EMBL" id="CM023476">
    <property type="protein sequence ID" value="KAH7942384.1"/>
    <property type="molecule type" value="Genomic_DNA"/>
</dbReference>
<organism evidence="1 2">
    <name type="scientific">Dermacentor silvarum</name>
    <name type="common">Tick</name>
    <dbReference type="NCBI Taxonomy" id="543639"/>
    <lineage>
        <taxon>Eukaryota</taxon>
        <taxon>Metazoa</taxon>
        <taxon>Ecdysozoa</taxon>
        <taxon>Arthropoda</taxon>
        <taxon>Chelicerata</taxon>
        <taxon>Arachnida</taxon>
        <taxon>Acari</taxon>
        <taxon>Parasitiformes</taxon>
        <taxon>Ixodida</taxon>
        <taxon>Ixodoidea</taxon>
        <taxon>Ixodidae</taxon>
        <taxon>Rhipicephalinae</taxon>
        <taxon>Dermacentor</taxon>
    </lineage>
</organism>
<sequence>MAEGIRRLEECILALEARQNQRPKKAAPQILPDFPDYLGSPEPHLVHASPPLNNQDGSSSTYKQKAPAAPQAKPRKHGSLIEYITTSTRQPEIITLQETNTHGRLPGYVTYGTDTGDSLHTLVSKKLVAVQHHLQQSKPLAILLEIIPQATKKKGPMFVLNAYCFGASHARSRQPSASNSGRLQCSPPLCGYTYTNPRGNLLHKVIEEIDLTLVNDPRSSRRLGTSVTRGTNPALILTRNIPQACWTNLEEYLGSHHALLATTLRSLEYKARIDTARLTDWTKLLEIREERATNEQSQQLQSIKDWITQLHQDADPLLTLKAQYFPTQPSEPLPPYTGTPNELLDEDIHLHEVTAAIMGLRRHKAPGMDQITNKALVNLDNPLLLELTAHLNEV</sequence>
<protein>
    <submittedName>
        <fullName evidence="1">Uncharacterized protein</fullName>
    </submittedName>
</protein>
<evidence type="ECO:0000313" key="1">
    <source>
        <dbReference type="EMBL" id="KAH7942384.1"/>
    </source>
</evidence>
<keyword evidence="2" id="KW-1185">Reference proteome</keyword>
<name>A0ACB8CI34_DERSI</name>
<comment type="caution">
    <text evidence="1">The sequence shown here is derived from an EMBL/GenBank/DDBJ whole genome shotgun (WGS) entry which is preliminary data.</text>
</comment>
<proteinExistence type="predicted"/>
<dbReference type="Proteomes" id="UP000821865">
    <property type="component" value="Chromosome 7"/>
</dbReference>
<reference evidence="1" key="1">
    <citation type="submission" date="2020-05" db="EMBL/GenBank/DDBJ databases">
        <title>Large-scale comparative analyses of tick genomes elucidate their genetic diversity and vector capacities.</title>
        <authorList>
            <person name="Jia N."/>
            <person name="Wang J."/>
            <person name="Shi W."/>
            <person name="Du L."/>
            <person name="Sun Y."/>
            <person name="Zhan W."/>
            <person name="Jiang J."/>
            <person name="Wang Q."/>
            <person name="Zhang B."/>
            <person name="Ji P."/>
            <person name="Sakyi L.B."/>
            <person name="Cui X."/>
            <person name="Yuan T."/>
            <person name="Jiang B."/>
            <person name="Yang W."/>
            <person name="Lam T.T.-Y."/>
            <person name="Chang Q."/>
            <person name="Ding S."/>
            <person name="Wang X."/>
            <person name="Zhu J."/>
            <person name="Ruan X."/>
            <person name="Zhao L."/>
            <person name="Wei J."/>
            <person name="Que T."/>
            <person name="Du C."/>
            <person name="Cheng J."/>
            <person name="Dai P."/>
            <person name="Han X."/>
            <person name="Huang E."/>
            <person name="Gao Y."/>
            <person name="Liu J."/>
            <person name="Shao H."/>
            <person name="Ye R."/>
            <person name="Li L."/>
            <person name="Wei W."/>
            <person name="Wang X."/>
            <person name="Wang C."/>
            <person name="Yang T."/>
            <person name="Huo Q."/>
            <person name="Li W."/>
            <person name="Guo W."/>
            <person name="Chen H."/>
            <person name="Zhou L."/>
            <person name="Ni X."/>
            <person name="Tian J."/>
            <person name="Zhou Y."/>
            <person name="Sheng Y."/>
            <person name="Liu T."/>
            <person name="Pan Y."/>
            <person name="Xia L."/>
            <person name="Li J."/>
            <person name="Zhao F."/>
            <person name="Cao W."/>
        </authorList>
    </citation>
    <scope>NUCLEOTIDE SEQUENCE</scope>
    <source>
        <strain evidence="1">Dsil-2018</strain>
    </source>
</reference>
<evidence type="ECO:0000313" key="2">
    <source>
        <dbReference type="Proteomes" id="UP000821865"/>
    </source>
</evidence>
<accession>A0ACB8CI34</accession>
<gene>
    <name evidence="1" type="ORF">HPB49_023677</name>
</gene>